<protein>
    <recommendedName>
        <fullName evidence="5">DUF4129 domain-containing protein</fullName>
    </recommendedName>
</protein>
<proteinExistence type="predicted"/>
<feature type="chain" id="PRO_5028825546" description="DUF4129 domain-containing protein" evidence="2">
    <location>
        <begin position="20"/>
        <end position="252"/>
    </location>
</feature>
<evidence type="ECO:0008006" key="5">
    <source>
        <dbReference type="Google" id="ProtNLM"/>
    </source>
</evidence>
<accession>A0A7G8PVS2</accession>
<keyword evidence="2" id="KW-0732">Signal</keyword>
<keyword evidence="1" id="KW-0472">Membrane</keyword>
<dbReference type="EMBL" id="CP052909">
    <property type="protein sequence ID" value="QNJ98438.1"/>
    <property type="molecule type" value="Genomic_DNA"/>
</dbReference>
<gene>
    <name evidence="3" type="ORF">ALE3EI_1891</name>
</gene>
<name>A0A7G8PVS2_9FLAO</name>
<evidence type="ECO:0000256" key="2">
    <source>
        <dbReference type="SAM" id="SignalP"/>
    </source>
</evidence>
<evidence type="ECO:0000256" key="1">
    <source>
        <dbReference type="SAM" id="Phobius"/>
    </source>
</evidence>
<evidence type="ECO:0000313" key="3">
    <source>
        <dbReference type="EMBL" id="QNJ98438.1"/>
    </source>
</evidence>
<evidence type="ECO:0000313" key="4">
    <source>
        <dbReference type="Proteomes" id="UP000515514"/>
    </source>
</evidence>
<feature type="signal peptide" evidence="2">
    <location>
        <begin position="1"/>
        <end position="19"/>
    </location>
</feature>
<keyword evidence="1" id="KW-1133">Transmembrane helix</keyword>
<keyword evidence="1" id="KW-0812">Transmembrane</keyword>
<sequence length="252" mass="30447">MRIVFILGVFLMFFSEAQAQDSLSVNEENVVQYDRRTHLIPVEFNSEKITDYKNDEDFNYTELIKEPNFWDRFKIWLSELWSRFWEWLLGDNQNTWFWSNFIAILPYLIIGGILFFIIWLFYKLNPGAKLLGRKKGPEVFFTEEEEIIKTRDIQKLIDRALQHKDYRLAVRYHYLLILKKLTNAEIIDYEFDKTNTDYIEEITSEMLKNQYKKVTLLYDYIWYGSFAVTETDYLIAQGAFKKLEHQIPDNNE</sequence>
<dbReference type="AlphaFoldDB" id="A0A7G8PVS2"/>
<keyword evidence="4" id="KW-1185">Reference proteome</keyword>
<dbReference type="KEGG" id="alti:ALE3EI_1891"/>
<feature type="transmembrane region" description="Helical" evidence="1">
    <location>
        <begin position="96"/>
        <end position="122"/>
    </location>
</feature>
<dbReference type="RefSeq" id="WP_186988091.1">
    <property type="nucleotide sequence ID" value="NZ_CP052909.1"/>
</dbReference>
<dbReference type="Proteomes" id="UP000515514">
    <property type="component" value="Chromosome"/>
</dbReference>
<reference evidence="3 4" key="1">
    <citation type="submission" date="2020-04" db="EMBL/GenBank/DDBJ databases">
        <title>Genome sequence of Altibacter aquimarinus strain ALE3EI.</title>
        <authorList>
            <person name="Oh H.-M."/>
            <person name="Jang D."/>
        </authorList>
    </citation>
    <scope>NUCLEOTIDE SEQUENCE [LARGE SCALE GENOMIC DNA]</scope>
    <source>
        <strain evidence="3 4">ALE3EI</strain>
    </source>
</reference>
<organism evidence="3 4">
    <name type="scientific">Constantimarinum furrinae</name>
    <dbReference type="NCBI Taxonomy" id="2562285"/>
    <lineage>
        <taxon>Bacteria</taxon>
        <taxon>Pseudomonadati</taxon>
        <taxon>Bacteroidota</taxon>
        <taxon>Flavobacteriia</taxon>
        <taxon>Flavobacteriales</taxon>
        <taxon>Flavobacteriaceae</taxon>
        <taxon>Altibacter/Constantimarinum group</taxon>
        <taxon>Constantimarinum</taxon>
    </lineage>
</organism>